<dbReference type="Gene3D" id="1.20.1280.170">
    <property type="entry name" value="Exocyst complex component Exo70"/>
    <property type="match status" value="1"/>
</dbReference>
<comment type="function">
    <text evidence="3">Component of the exocyst complex.</text>
</comment>
<organism evidence="6 7">
    <name type="scientific">Eucalyptus globulus</name>
    <name type="common">Tasmanian blue gum</name>
    <dbReference type="NCBI Taxonomy" id="34317"/>
    <lineage>
        <taxon>Eukaryota</taxon>
        <taxon>Viridiplantae</taxon>
        <taxon>Streptophyta</taxon>
        <taxon>Embryophyta</taxon>
        <taxon>Tracheophyta</taxon>
        <taxon>Spermatophyta</taxon>
        <taxon>Magnoliopsida</taxon>
        <taxon>eudicotyledons</taxon>
        <taxon>Gunneridae</taxon>
        <taxon>Pentapetalae</taxon>
        <taxon>rosids</taxon>
        <taxon>malvids</taxon>
        <taxon>Myrtales</taxon>
        <taxon>Myrtaceae</taxon>
        <taxon>Myrtoideae</taxon>
        <taxon>Eucalypteae</taxon>
        <taxon>Eucalyptus</taxon>
    </lineage>
</organism>
<evidence type="ECO:0000256" key="3">
    <source>
        <dbReference type="RuleBase" id="RU365026"/>
    </source>
</evidence>
<dbReference type="PANTHER" id="PTHR12542:SF17">
    <property type="entry name" value="EXOCYST SUBUNIT EXO70 FAMILY PROTEIN"/>
    <property type="match status" value="1"/>
</dbReference>
<feature type="domain" description="Exocyst complex subunit Exo70 C-terminal" evidence="5">
    <location>
        <begin position="238"/>
        <end position="594"/>
    </location>
</feature>
<dbReference type="FunFam" id="1.20.1280.170:FF:000003">
    <property type="entry name" value="Exocyst subunit Exo70 family protein"/>
    <property type="match status" value="1"/>
</dbReference>
<name>A0ABD3LGB4_EUCGL</name>
<sequence length="622" mass="69286">MRSPFVNPSPSPSRSPLRFTPASSPMRHTLSESLVEENIDRAESLIAKWDLSRHSPSSSSSSSSLYRDCRPEAKQFLKSVRDLQAAMHFFVKQDSASDKLVRPQSLMQTAMKRLEKEFYLILSTNRQYLDHESVSARSSSVSEGYEDDSEDDLNFAGDGSESVGTPERASSSATVMADLKAIADCMISSGYGKECVKVYKIVRKSVVDEALYLLGLDRTLTHSQIQKMDSEALEKRIKCWLRSVKFAVNTVFYGERILCDHVFASSLPIRESCFGEITRENAVALFGFAESVGKCKKSPEKMFRSLDLYEAIANLWPEIESIFSYDSSSAVRSQAVNALVRLSDAARLMLADFEVAIQKDGSKAAVPGGGVHPLTRYVMNYLNLLADYSEILSDIVADWPVEAAVPDLGSDTSPISARLAWLVLVLLCKINAKAERYKDVALSYLFLANNLQYVVVKARQSRLRYLLGEEWVAKQEAKVKQYAANYEKMGWSKVLASLPEARPAAAAAAEMPVDHAKDTFRRFNAAFEETYKKQAGWVVADPKLRDEMKVSLAKKLLPTYREFYEKHAAPLRRDTFREGIVRFAPDDLGNYLSDLFHGPEGSGSFSSGHSSSTGSSKKGRSH</sequence>
<proteinExistence type="inferred from homology"/>
<evidence type="ECO:0000256" key="1">
    <source>
        <dbReference type="ARBA" id="ARBA00006756"/>
    </source>
</evidence>
<protein>
    <recommendedName>
        <fullName evidence="3">Exocyst subunit Exo70 family protein</fullName>
    </recommendedName>
</protein>
<comment type="similarity">
    <text evidence="1 3">Belongs to the EXO70 family.</text>
</comment>
<dbReference type="GO" id="GO:0015031">
    <property type="term" value="P:protein transport"/>
    <property type="evidence" value="ECO:0007669"/>
    <property type="project" value="UniProtKB-KW"/>
</dbReference>
<dbReference type="Proteomes" id="UP001634007">
    <property type="component" value="Unassembled WGS sequence"/>
</dbReference>
<dbReference type="Pfam" id="PF03081">
    <property type="entry name" value="Exo70_C"/>
    <property type="match status" value="1"/>
</dbReference>
<dbReference type="Pfam" id="PF20669">
    <property type="entry name" value="Exo70_N"/>
    <property type="match status" value="1"/>
</dbReference>
<feature type="compositionally biased region" description="Acidic residues" evidence="4">
    <location>
        <begin position="144"/>
        <end position="153"/>
    </location>
</feature>
<dbReference type="InterPro" id="IPR016159">
    <property type="entry name" value="Cullin_repeat-like_dom_sf"/>
</dbReference>
<reference evidence="6 7" key="1">
    <citation type="submission" date="2024-11" db="EMBL/GenBank/DDBJ databases">
        <title>Chromosome-level genome assembly of Eucalyptus globulus Labill. provides insights into its genome evolution.</title>
        <authorList>
            <person name="Li X."/>
        </authorList>
    </citation>
    <scope>NUCLEOTIDE SEQUENCE [LARGE SCALE GENOMIC DNA]</scope>
    <source>
        <strain evidence="6">CL2024</strain>
        <tissue evidence="6">Fresh tender leaves</tissue>
    </source>
</reference>
<gene>
    <name evidence="6" type="ORF">ACJRO7_011772</name>
</gene>
<keyword evidence="3" id="KW-0268">Exocytosis</keyword>
<accession>A0ABD3LGB4</accession>
<feature type="compositionally biased region" description="Low complexity" evidence="4">
    <location>
        <begin position="602"/>
        <end position="616"/>
    </location>
</feature>
<feature type="region of interest" description="Disordered" evidence="4">
    <location>
        <begin position="139"/>
        <end position="169"/>
    </location>
</feature>
<dbReference type="InterPro" id="IPR046364">
    <property type="entry name" value="Exo70_C"/>
</dbReference>
<dbReference type="PANTHER" id="PTHR12542">
    <property type="entry name" value="EXOCYST COMPLEX PROTEIN EXO70"/>
    <property type="match status" value="1"/>
</dbReference>
<dbReference type="EMBL" id="JBJKBG010000002">
    <property type="protein sequence ID" value="KAL3750835.1"/>
    <property type="molecule type" value="Genomic_DNA"/>
</dbReference>
<feature type="region of interest" description="Disordered" evidence="4">
    <location>
        <begin position="601"/>
        <end position="622"/>
    </location>
</feature>
<keyword evidence="7" id="KW-1185">Reference proteome</keyword>
<evidence type="ECO:0000313" key="7">
    <source>
        <dbReference type="Proteomes" id="UP001634007"/>
    </source>
</evidence>
<evidence type="ECO:0000256" key="2">
    <source>
        <dbReference type="ARBA" id="ARBA00022448"/>
    </source>
</evidence>
<comment type="caution">
    <text evidence="6">The sequence shown here is derived from an EMBL/GenBank/DDBJ whole genome shotgun (WGS) entry which is preliminary data.</text>
</comment>
<dbReference type="GO" id="GO:0006887">
    <property type="term" value="P:exocytosis"/>
    <property type="evidence" value="ECO:0007669"/>
    <property type="project" value="UniProtKB-KW"/>
</dbReference>
<dbReference type="AlphaFoldDB" id="A0ABD3LGB4"/>
<dbReference type="SUPFAM" id="SSF74788">
    <property type="entry name" value="Cullin repeat-like"/>
    <property type="match status" value="1"/>
</dbReference>
<dbReference type="GO" id="GO:0005737">
    <property type="term" value="C:cytoplasm"/>
    <property type="evidence" value="ECO:0007669"/>
    <property type="project" value="UniProtKB-ARBA"/>
</dbReference>
<dbReference type="InterPro" id="IPR004140">
    <property type="entry name" value="Exo70"/>
</dbReference>
<keyword evidence="2 3" id="KW-0813">Transport</keyword>
<evidence type="ECO:0000259" key="5">
    <source>
        <dbReference type="Pfam" id="PF03081"/>
    </source>
</evidence>
<evidence type="ECO:0000313" key="6">
    <source>
        <dbReference type="EMBL" id="KAL3750835.1"/>
    </source>
</evidence>
<feature type="region of interest" description="Disordered" evidence="4">
    <location>
        <begin position="1"/>
        <end position="25"/>
    </location>
</feature>
<evidence type="ECO:0000256" key="4">
    <source>
        <dbReference type="SAM" id="MobiDB-lite"/>
    </source>
</evidence>
<keyword evidence="3" id="KW-0653">Protein transport</keyword>